<dbReference type="SUPFAM" id="SSF52821">
    <property type="entry name" value="Rhodanese/Cell cycle control phosphatase"/>
    <property type="match status" value="1"/>
</dbReference>
<sequence>MWKAVMNAWNGTESQSKNVSNIQSYSFEDMKRIVGKHDPNVVLVDVREPSEYSIVHIPASINVPYRSHPDAFALDPLEFEKQIGIPKPDSAKELIFYCASGKRGGEAQKVASSHGYSNTSLYPGSMNDWVSHGGDKLDL</sequence>
<reference evidence="2 3" key="1">
    <citation type="journal article" date="2019" name="BMC Genomics">
        <title>Chromosome level assembly and comparative genome analysis confirm lager-brewing yeasts originated from a single hybridization.</title>
        <authorList>
            <person name="Salazar A.N."/>
            <person name="Gorter de Vries A.R."/>
            <person name="van den Broek M."/>
            <person name="Brouwers N."/>
            <person name="de la Torre Cortes P."/>
            <person name="Kuijpers N.G.A."/>
            <person name="Daran J.G."/>
            <person name="Abeel T."/>
        </authorList>
    </citation>
    <scope>NUCLEOTIDE SEQUENCE [LARGE SCALE GENOMIC DNA]</scope>
    <source>
        <strain evidence="2 3">CBS 1483</strain>
    </source>
</reference>
<dbReference type="PANTHER" id="PTHR44086:SF10">
    <property type="entry name" value="THIOSULFATE SULFURTRANSFERASE_RHODANESE-LIKE DOMAIN-CONTAINING PROTEIN 3"/>
    <property type="match status" value="1"/>
</dbReference>
<dbReference type="InterPro" id="IPR001763">
    <property type="entry name" value="Rhodanese-like_dom"/>
</dbReference>
<evidence type="ECO:0000313" key="3">
    <source>
        <dbReference type="Proteomes" id="UP000501346"/>
    </source>
</evidence>
<organism evidence="2 3">
    <name type="scientific">Saccharomyces pastorianus</name>
    <name type="common">Lager yeast</name>
    <name type="synonym">Saccharomyces cerevisiae x Saccharomyces eubayanus</name>
    <dbReference type="NCBI Taxonomy" id="27292"/>
    <lineage>
        <taxon>Eukaryota</taxon>
        <taxon>Fungi</taxon>
        <taxon>Dikarya</taxon>
        <taxon>Ascomycota</taxon>
        <taxon>Saccharomycotina</taxon>
        <taxon>Saccharomycetes</taxon>
        <taxon>Saccharomycetales</taxon>
        <taxon>Saccharomycetaceae</taxon>
        <taxon>Saccharomyces</taxon>
    </lineage>
</organism>
<keyword evidence="3" id="KW-1185">Reference proteome</keyword>
<dbReference type="Pfam" id="PF00581">
    <property type="entry name" value="Rhodanese"/>
    <property type="match status" value="1"/>
</dbReference>
<proteinExistence type="predicted"/>
<dbReference type="InterPro" id="IPR036873">
    <property type="entry name" value="Rhodanese-like_dom_sf"/>
</dbReference>
<dbReference type="PROSITE" id="PS50206">
    <property type="entry name" value="RHODANESE_3"/>
    <property type="match status" value="1"/>
</dbReference>
<dbReference type="GO" id="GO:0005739">
    <property type="term" value="C:mitochondrion"/>
    <property type="evidence" value="ECO:0007669"/>
    <property type="project" value="TreeGrafter"/>
</dbReference>
<evidence type="ECO:0000259" key="1">
    <source>
        <dbReference type="PROSITE" id="PS50206"/>
    </source>
</evidence>
<gene>
    <name evidence="2" type="primary">RDL1_1</name>
    <name evidence="2" type="ORF">GRS66_005032</name>
</gene>
<accession>A0A6C1E0G4</accession>
<dbReference type="CDD" id="cd01519">
    <property type="entry name" value="RHOD_HSP67B2"/>
    <property type="match status" value="1"/>
</dbReference>
<dbReference type="Gene3D" id="3.40.250.10">
    <property type="entry name" value="Rhodanese-like domain"/>
    <property type="match status" value="1"/>
</dbReference>
<dbReference type="SMART" id="SM00450">
    <property type="entry name" value="RHOD"/>
    <property type="match status" value="1"/>
</dbReference>
<dbReference type="GO" id="GO:0004792">
    <property type="term" value="F:thiosulfate-cyanide sulfurtransferase activity"/>
    <property type="evidence" value="ECO:0007669"/>
    <property type="project" value="TreeGrafter"/>
</dbReference>
<dbReference type="AlphaFoldDB" id="A0A6C1E0G4"/>
<protein>
    <submittedName>
        <fullName evidence="2">RAD51D-like protein 1</fullName>
    </submittedName>
</protein>
<name>A0A6C1E0G4_SACPS</name>
<dbReference type="FunFam" id="3.40.250.10:FF:000082">
    <property type="entry name" value="Thiosulfate:glutathione sulfurtransferase"/>
    <property type="match status" value="1"/>
</dbReference>
<dbReference type="EMBL" id="CP048996">
    <property type="protein sequence ID" value="QID82605.1"/>
    <property type="molecule type" value="Genomic_DNA"/>
</dbReference>
<dbReference type="SMR" id="A0A6C1E0G4"/>
<evidence type="ECO:0000313" key="2">
    <source>
        <dbReference type="EMBL" id="QID82605.1"/>
    </source>
</evidence>
<feature type="domain" description="Rhodanese" evidence="1">
    <location>
        <begin position="37"/>
        <end position="138"/>
    </location>
</feature>
<dbReference type="PANTHER" id="PTHR44086">
    <property type="entry name" value="THIOSULFATE SULFURTRANSFERASE RDL2, MITOCHONDRIAL-RELATED"/>
    <property type="match status" value="1"/>
</dbReference>
<dbReference type="OrthoDB" id="566238at2759"/>
<dbReference type="Proteomes" id="UP000501346">
    <property type="component" value="Chromosome ScXV-ScXI"/>
</dbReference>